<keyword evidence="6" id="KW-1185">Reference proteome</keyword>
<evidence type="ECO:0000313" key="5">
    <source>
        <dbReference type="EMBL" id="ADQ79800.1"/>
    </source>
</evidence>
<feature type="chain" id="PRO_5003186860" evidence="1">
    <location>
        <begin position="24"/>
        <end position="826"/>
    </location>
</feature>
<dbReference type="Pfam" id="PF14498">
    <property type="entry name" value="Glyco_hyd_65N_2"/>
    <property type="match status" value="1"/>
</dbReference>
<keyword evidence="5" id="KW-0378">Hydrolase</keyword>
<accession>E4T506</accession>
<dbReference type="OrthoDB" id="9802600at2"/>
<dbReference type="RefSeq" id="WP_013445169.1">
    <property type="nucleotide sequence ID" value="NC_014734.1"/>
</dbReference>
<dbReference type="eggNOG" id="COG1554">
    <property type="taxonomic scope" value="Bacteria"/>
</dbReference>
<dbReference type="GO" id="GO:0004560">
    <property type="term" value="F:alpha-L-fucosidase activity"/>
    <property type="evidence" value="ECO:0007669"/>
    <property type="project" value="UniProtKB-EC"/>
</dbReference>
<dbReference type="STRING" id="694427.Palpr_1659"/>
<dbReference type="InterPro" id="IPR049053">
    <property type="entry name" value="AFCA-like_C"/>
</dbReference>
<reference key="1">
    <citation type="submission" date="2010-11" db="EMBL/GenBank/DDBJ databases">
        <title>The complete genome of Paludibacter propionicigenes DSM 17365.</title>
        <authorList>
            <consortium name="US DOE Joint Genome Institute (JGI-PGF)"/>
            <person name="Lucas S."/>
            <person name="Copeland A."/>
            <person name="Lapidus A."/>
            <person name="Bruce D."/>
            <person name="Goodwin L."/>
            <person name="Pitluck S."/>
            <person name="Kyrpides N."/>
            <person name="Mavromatis K."/>
            <person name="Ivanova N."/>
            <person name="Munk A.C."/>
            <person name="Brettin T."/>
            <person name="Detter J.C."/>
            <person name="Han C."/>
            <person name="Tapia R."/>
            <person name="Land M."/>
            <person name="Hauser L."/>
            <person name="Markowitz V."/>
            <person name="Cheng J.-F."/>
            <person name="Hugenholtz P."/>
            <person name="Woyke T."/>
            <person name="Wu D."/>
            <person name="Gronow S."/>
            <person name="Wellnitz S."/>
            <person name="Brambilla E."/>
            <person name="Klenk H.-P."/>
            <person name="Eisen J.A."/>
        </authorList>
    </citation>
    <scope>NUCLEOTIDE SEQUENCE</scope>
    <source>
        <strain>WB4</strain>
    </source>
</reference>
<feature type="domain" description="Alpha fucosidase A-like C-terminal" evidence="3">
    <location>
        <begin position="702"/>
        <end position="776"/>
    </location>
</feature>
<dbReference type="PANTHER" id="PTHR31084:SF0">
    <property type="entry name" value="ALPHA-L-FUCOSIDASE 2"/>
    <property type="match status" value="1"/>
</dbReference>
<feature type="signal peptide" evidence="1">
    <location>
        <begin position="1"/>
        <end position="23"/>
    </location>
</feature>
<organism evidence="5 6">
    <name type="scientific">Paludibacter propionicigenes (strain DSM 17365 / JCM 13257 / WB4)</name>
    <dbReference type="NCBI Taxonomy" id="694427"/>
    <lineage>
        <taxon>Bacteria</taxon>
        <taxon>Pseudomonadati</taxon>
        <taxon>Bacteroidota</taxon>
        <taxon>Bacteroidia</taxon>
        <taxon>Bacteroidales</taxon>
        <taxon>Paludibacteraceae</taxon>
        <taxon>Paludibacter</taxon>
    </lineage>
</organism>
<reference evidence="5 6" key="2">
    <citation type="journal article" date="2011" name="Stand. Genomic Sci.">
        <title>Complete genome sequence of Paludibacter propionicigenes type strain (WB4).</title>
        <authorList>
            <person name="Gronow S."/>
            <person name="Munk C."/>
            <person name="Lapidus A."/>
            <person name="Nolan M."/>
            <person name="Lucas S."/>
            <person name="Hammon N."/>
            <person name="Deshpande S."/>
            <person name="Cheng J.F."/>
            <person name="Tapia R."/>
            <person name="Han C."/>
            <person name="Goodwin L."/>
            <person name="Pitluck S."/>
            <person name="Liolios K."/>
            <person name="Ivanova N."/>
            <person name="Mavromatis K."/>
            <person name="Mikhailova N."/>
            <person name="Pati A."/>
            <person name="Chen A."/>
            <person name="Palaniappan K."/>
            <person name="Land M."/>
            <person name="Hauser L."/>
            <person name="Chang Y.J."/>
            <person name="Jeffries C.D."/>
            <person name="Brambilla E."/>
            <person name="Rohde M."/>
            <person name="Goker M."/>
            <person name="Detter J.C."/>
            <person name="Woyke T."/>
            <person name="Bristow J."/>
            <person name="Eisen J.A."/>
            <person name="Markowitz V."/>
            <person name="Hugenholtz P."/>
            <person name="Kyrpides N.C."/>
            <person name="Klenk H.P."/>
        </authorList>
    </citation>
    <scope>NUCLEOTIDE SEQUENCE [LARGE SCALE GENOMIC DNA]</scope>
    <source>
        <strain evidence="6">DSM 17365 / JCM 13257 / WB4</strain>
    </source>
</reference>
<evidence type="ECO:0000259" key="4">
    <source>
        <dbReference type="Pfam" id="PF22124"/>
    </source>
</evidence>
<dbReference type="Pfam" id="PF21307">
    <property type="entry name" value="Glyco_hydro_95_C"/>
    <property type="match status" value="1"/>
</dbReference>
<keyword evidence="1" id="KW-0732">Signal</keyword>
<sequence>MNKVKVVLLTSLFALLPLAQSSAQKGGKLKLWYDKPAANWNEALPIANGRIAAMVHGNPSKELLQLNESSFWSGGPSRNDNPDGLKGLDSIRTYIFQGNYTRANTLSNQFLTAKQLHGSKFQSIGNLNISFPNAEKFTDYYRDLDIENALSSVSYKVDDVIYKREILASIPDQVIVVRLTASKPGKLTFTTNFDSQLKKTSVALDNHTLEMTGLSGTHEGVIGQVKFDARAKVINNGGTVSFVSDSLKVKNANEVIIMVSIATNFVDYQNLTANETQKCIQYLSVAEKKPFNTILKNHISTYQKYFKRVNFDLGTSEAAKATTKDRIKNFSKSYDPELVSLYYQFGRYLLICSSQPNGQPSNLQGIWNGSNNPMWDSKYTININTEMNYWPAEKTNLTEMHEPLIKMIKELSQSGKETAKVMYGSNGWVAHHNTDIWRITGVVDFADAGQWPMGGAWLSQHLWEKYLYNGNLKYLESVYPVLKSACEFYKDFLIEEPTHKWLVVSPSVSPENTPQGHKSALVAGCTIDNQLLFDLFTKTIKAAKLLKKDASLMVDFQKILDRLPPMQIGRLGQLQEWLEDWDNAKDQNRHVSHLYGLFPSNQITPYTTPQLFDAAKTSLLYRGDVSTGWSMGWKVNFWARLLDGNHAKKLISDQLTLVEPGQGRNSTMGGGGTYPNMFDAHPPFQIDGNFGCTSGITEMLLQSHDGSVDILPALPDDWKNGSITGLKAYGGFEVSIIWKDNKAQKVIIKSNFGGNCRLRVPNAMVLAGGKKLNTAKGTNPNPFFEIVKVKEPIISSAAKLNTVVVKPTFLYDIPTESGKTYTFIIK</sequence>
<dbReference type="PIRSF" id="PIRSF007663">
    <property type="entry name" value="UCP007663"/>
    <property type="match status" value="1"/>
</dbReference>
<dbReference type="InterPro" id="IPR027414">
    <property type="entry name" value="GH95_N_dom"/>
</dbReference>
<protein>
    <submittedName>
        <fullName evidence="5">Alpha-L-fucosidase</fullName>
        <ecNumber evidence="5">3.2.1.51</ecNumber>
    </submittedName>
</protein>
<feature type="domain" description="Glycosyl hydrolase family 95 catalytic" evidence="4">
    <location>
        <begin position="291"/>
        <end position="700"/>
    </location>
</feature>
<dbReference type="CAZy" id="GH95">
    <property type="family name" value="Glycoside Hydrolase Family 95"/>
</dbReference>
<dbReference type="InterPro" id="IPR012341">
    <property type="entry name" value="6hp_glycosidase-like_sf"/>
</dbReference>
<keyword evidence="5" id="KW-0326">Glycosidase</keyword>
<proteinExistence type="predicted"/>
<dbReference type="PANTHER" id="PTHR31084">
    <property type="entry name" value="ALPHA-L-FUCOSIDASE 2"/>
    <property type="match status" value="1"/>
</dbReference>
<dbReference type="Gene3D" id="1.50.10.10">
    <property type="match status" value="1"/>
</dbReference>
<dbReference type="KEGG" id="ppn:Palpr_1659"/>
<dbReference type="EMBL" id="CP002345">
    <property type="protein sequence ID" value="ADQ79800.1"/>
    <property type="molecule type" value="Genomic_DNA"/>
</dbReference>
<dbReference type="EC" id="3.2.1.51" evidence="5"/>
<evidence type="ECO:0000313" key="6">
    <source>
        <dbReference type="Proteomes" id="UP000008718"/>
    </source>
</evidence>
<dbReference type="Proteomes" id="UP000008718">
    <property type="component" value="Chromosome"/>
</dbReference>
<feature type="domain" description="Glycosyl hydrolase family 95 N-terminal" evidence="2">
    <location>
        <begin position="31"/>
        <end position="267"/>
    </location>
</feature>
<dbReference type="Pfam" id="PF22124">
    <property type="entry name" value="Glyco_hydro_95_cat"/>
    <property type="match status" value="1"/>
</dbReference>
<dbReference type="HOGENOM" id="CLU_004617_2_2_10"/>
<dbReference type="GO" id="GO:0005975">
    <property type="term" value="P:carbohydrate metabolic process"/>
    <property type="evidence" value="ECO:0007669"/>
    <property type="project" value="InterPro"/>
</dbReference>
<dbReference type="InterPro" id="IPR016518">
    <property type="entry name" value="Alpha-L-fucosidase"/>
</dbReference>
<dbReference type="InterPro" id="IPR054363">
    <property type="entry name" value="GH95_cat"/>
</dbReference>
<evidence type="ECO:0000259" key="3">
    <source>
        <dbReference type="Pfam" id="PF21307"/>
    </source>
</evidence>
<dbReference type="InterPro" id="IPR008928">
    <property type="entry name" value="6-hairpin_glycosidase_sf"/>
</dbReference>
<evidence type="ECO:0000256" key="1">
    <source>
        <dbReference type="SAM" id="SignalP"/>
    </source>
</evidence>
<evidence type="ECO:0000259" key="2">
    <source>
        <dbReference type="Pfam" id="PF14498"/>
    </source>
</evidence>
<name>E4T506_PALPW</name>
<gene>
    <name evidence="5" type="ordered locus">Palpr_1659</name>
</gene>
<dbReference type="AlphaFoldDB" id="E4T506"/>
<dbReference type="SUPFAM" id="SSF48208">
    <property type="entry name" value="Six-hairpin glycosidases"/>
    <property type="match status" value="1"/>
</dbReference>